<evidence type="ECO:0000256" key="9">
    <source>
        <dbReference type="SAM" id="MobiDB-lite"/>
    </source>
</evidence>
<dbReference type="PANTHER" id="PTHR24421">
    <property type="entry name" value="NITRATE/NITRITE SENSOR PROTEIN NARX-RELATED"/>
    <property type="match status" value="1"/>
</dbReference>
<keyword evidence="3" id="KW-0597">Phosphoprotein</keyword>
<feature type="region of interest" description="Disordered" evidence="9">
    <location>
        <begin position="363"/>
        <end position="424"/>
    </location>
</feature>
<evidence type="ECO:0000256" key="7">
    <source>
        <dbReference type="ARBA" id="ARBA00022840"/>
    </source>
</evidence>
<evidence type="ECO:0000256" key="8">
    <source>
        <dbReference type="ARBA" id="ARBA00023012"/>
    </source>
</evidence>
<evidence type="ECO:0000256" key="4">
    <source>
        <dbReference type="ARBA" id="ARBA00022679"/>
    </source>
</evidence>
<dbReference type="InterPro" id="IPR036890">
    <property type="entry name" value="HATPase_C_sf"/>
</dbReference>
<keyword evidence="4" id="KW-0808">Transferase</keyword>
<keyword evidence="5" id="KW-0547">Nucleotide-binding</keyword>
<keyword evidence="10" id="KW-0472">Membrane</keyword>
<dbReference type="InterPro" id="IPR003594">
    <property type="entry name" value="HATPase_dom"/>
</dbReference>
<dbReference type="EMBL" id="BMMZ01000005">
    <property type="protein sequence ID" value="GGL65369.1"/>
    <property type="molecule type" value="Genomic_DNA"/>
</dbReference>
<dbReference type="Proteomes" id="UP000613840">
    <property type="component" value="Unassembled WGS sequence"/>
</dbReference>
<evidence type="ECO:0000256" key="2">
    <source>
        <dbReference type="ARBA" id="ARBA00012438"/>
    </source>
</evidence>
<dbReference type="Gene3D" id="3.30.565.10">
    <property type="entry name" value="Histidine kinase-like ATPase, C-terminal domain"/>
    <property type="match status" value="1"/>
</dbReference>
<dbReference type="Gene3D" id="1.20.5.1930">
    <property type="match status" value="1"/>
</dbReference>
<evidence type="ECO:0000256" key="6">
    <source>
        <dbReference type="ARBA" id="ARBA00022777"/>
    </source>
</evidence>
<feature type="domain" description="Histidine kinase/HSP90-like ATPase" evidence="11">
    <location>
        <begin position="325"/>
        <end position="418"/>
    </location>
</feature>
<evidence type="ECO:0000259" key="11">
    <source>
        <dbReference type="Pfam" id="PF02518"/>
    </source>
</evidence>
<keyword evidence="7" id="KW-0067">ATP-binding</keyword>
<reference evidence="13" key="1">
    <citation type="journal article" date="2014" name="Int. J. Syst. Evol. Microbiol.">
        <title>Complete genome sequence of Corynebacterium casei LMG S-19264T (=DSM 44701T), isolated from a smear-ripened cheese.</title>
        <authorList>
            <consortium name="US DOE Joint Genome Institute (JGI-PGF)"/>
            <person name="Walter F."/>
            <person name="Albersmeier A."/>
            <person name="Kalinowski J."/>
            <person name="Ruckert C."/>
        </authorList>
    </citation>
    <scope>NUCLEOTIDE SEQUENCE</scope>
    <source>
        <strain evidence="13">CGMCC 4.7306</strain>
    </source>
</reference>
<evidence type="ECO:0000313" key="13">
    <source>
        <dbReference type="EMBL" id="GGL65369.1"/>
    </source>
</evidence>
<dbReference type="PANTHER" id="PTHR24421:SF10">
    <property type="entry name" value="NITRATE_NITRITE SENSOR PROTEIN NARQ"/>
    <property type="match status" value="1"/>
</dbReference>
<evidence type="ECO:0000256" key="3">
    <source>
        <dbReference type="ARBA" id="ARBA00022553"/>
    </source>
</evidence>
<dbReference type="GO" id="GO:0016020">
    <property type="term" value="C:membrane"/>
    <property type="evidence" value="ECO:0007669"/>
    <property type="project" value="InterPro"/>
</dbReference>
<feature type="transmembrane region" description="Helical" evidence="10">
    <location>
        <begin position="136"/>
        <end position="154"/>
    </location>
</feature>
<organism evidence="13 14">
    <name type="scientific">Microlunatus endophyticus</name>
    <dbReference type="NCBI Taxonomy" id="1716077"/>
    <lineage>
        <taxon>Bacteria</taxon>
        <taxon>Bacillati</taxon>
        <taxon>Actinomycetota</taxon>
        <taxon>Actinomycetes</taxon>
        <taxon>Propionibacteriales</taxon>
        <taxon>Propionibacteriaceae</taxon>
        <taxon>Microlunatus</taxon>
    </lineage>
</organism>
<dbReference type="Pfam" id="PF02518">
    <property type="entry name" value="HATPase_c"/>
    <property type="match status" value="1"/>
</dbReference>
<evidence type="ECO:0000259" key="12">
    <source>
        <dbReference type="Pfam" id="PF07730"/>
    </source>
</evidence>
<dbReference type="SUPFAM" id="SSF55874">
    <property type="entry name" value="ATPase domain of HSP90 chaperone/DNA topoisomerase II/histidine kinase"/>
    <property type="match status" value="1"/>
</dbReference>
<dbReference type="GO" id="GO:0000155">
    <property type="term" value="F:phosphorelay sensor kinase activity"/>
    <property type="evidence" value="ECO:0007669"/>
    <property type="project" value="InterPro"/>
</dbReference>
<evidence type="ECO:0000256" key="10">
    <source>
        <dbReference type="SAM" id="Phobius"/>
    </source>
</evidence>
<dbReference type="GO" id="GO:0005524">
    <property type="term" value="F:ATP binding"/>
    <property type="evidence" value="ECO:0007669"/>
    <property type="project" value="UniProtKB-KW"/>
</dbReference>
<feature type="transmembrane region" description="Helical" evidence="10">
    <location>
        <begin position="89"/>
        <end position="107"/>
    </location>
</feature>
<feature type="transmembrane region" description="Helical" evidence="10">
    <location>
        <begin position="65"/>
        <end position="82"/>
    </location>
</feature>
<dbReference type="GO" id="GO:0046983">
    <property type="term" value="F:protein dimerization activity"/>
    <property type="evidence" value="ECO:0007669"/>
    <property type="project" value="InterPro"/>
</dbReference>
<dbReference type="CDD" id="cd16917">
    <property type="entry name" value="HATPase_UhpB-NarQ-NarX-like"/>
    <property type="match status" value="1"/>
</dbReference>
<keyword evidence="10" id="KW-0812">Transmembrane</keyword>
<feature type="transmembrane region" description="Helical" evidence="10">
    <location>
        <begin position="160"/>
        <end position="180"/>
    </location>
</feature>
<evidence type="ECO:0000313" key="14">
    <source>
        <dbReference type="Proteomes" id="UP000613840"/>
    </source>
</evidence>
<gene>
    <name evidence="13" type="ORF">GCM10011575_24650</name>
</gene>
<comment type="catalytic activity">
    <reaction evidence="1">
        <text>ATP + protein L-histidine = ADP + protein N-phospho-L-histidine.</text>
        <dbReference type="EC" id="2.7.13.3"/>
    </reaction>
</comment>
<keyword evidence="6 13" id="KW-0418">Kinase</keyword>
<proteinExistence type="predicted"/>
<keyword evidence="14" id="KW-1185">Reference proteome</keyword>
<evidence type="ECO:0000256" key="1">
    <source>
        <dbReference type="ARBA" id="ARBA00000085"/>
    </source>
</evidence>
<dbReference type="EC" id="2.7.13.3" evidence="2"/>
<protein>
    <recommendedName>
        <fullName evidence="2">histidine kinase</fullName>
        <ecNumber evidence="2">2.7.13.3</ecNumber>
    </recommendedName>
</protein>
<dbReference type="InterPro" id="IPR011712">
    <property type="entry name" value="Sig_transdc_His_kin_sub3_dim/P"/>
</dbReference>
<comment type="caution">
    <text evidence="13">The sequence shown here is derived from an EMBL/GenBank/DDBJ whole genome shotgun (WGS) entry which is preliminary data.</text>
</comment>
<name>A0A917W5F4_9ACTN</name>
<evidence type="ECO:0000256" key="5">
    <source>
        <dbReference type="ARBA" id="ARBA00022741"/>
    </source>
</evidence>
<accession>A0A917W5F4</accession>
<feature type="domain" description="Signal transduction histidine kinase subgroup 3 dimerisation and phosphoacceptor" evidence="12">
    <location>
        <begin position="203"/>
        <end position="273"/>
    </location>
</feature>
<dbReference type="RefSeq" id="WP_229670017.1">
    <property type="nucleotide sequence ID" value="NZ_BMMZ01000005.1"/>
</dbReference>
<dbReference type="InterPro" id="IPR050482">
    <property type="entry name" value="Sensor_HK_TwoCompSys"/>
</dbReference>
<reference evidence="13" key="2">
    <citation type="submission" date="2020-09" db="EMBL/GenBank/DDBJ databases">
        <authorList>
            <person name="Sun Q."/>
            <person name="Zhou Y."/>
        </authorList>
    </citation>
    <scope>NUCLEOTIDE SEQUENCE</scope>
    <source>
        <strain evidence="13">CGMCC 4.7306</strain>
    </source>
</reference>
<keyword evidence="8" id="KW-0902">Two-component regulatory system</keyword>
<keyword evidence="10" id="KW-1133">Transmembrane helix</keyword>
<sequence length="424" mass="45840">MTVRSRPWLLDAPIGLVIALVSIGTARVQATVVRQINPTMGPPWMQPRFRQHQVPFPPGVDLHEPYTWAAVVWSVLLGFGIAIRRVRPLVGYSITVIATTGYLAAGLPFGPVLLGPAIGLLALATRMPVRQWLPWGALLLPMIWAGFVGGDYAGLADPNFWTAIILGPPLIMVPALIATIRRIRSQESRRAHELELRRVAYQERLRIARDVHDLIGHSLSVINMQAGVALYVLDKDAAPAEDDHRVEESLQAIRSTSKNALDELRATLAVFRGEGTEPDTTGERAPVSGLARLSELVDTFRAAGRIVSVQVDGDLDDLPGPVDNAAYRVLQEALTNVARHAGDATATVLIARSAERLIIQVTDDGRRSSRAGSRADPQQPQGSGLIGMRERARAVGGDVTAGPRPEGGFSVRAEFPLRPSETAS</sequence>
<dbReference type="Pfam" id="PF07730">
    <property type="entry name" value="HisKA_3"/>
    <property type="match status" value="1"/>
</dbReference>
<dbReference type="AlphaFoldDB" id="A0A917W5F4"/>